<evidence type="ECO:0000256" key="1">
    <source>
        <dbReference type="SAM" id="SignalP"/>
    </source>
</evidence>
<evidence type="ECO:0000313" key="2">
    <source>
        <dbReference type="EMBL" id="ELQ32727.1"/>
    </source>
</evidence>
<feature type="signal peptide" evidence="1">
    <location>
        <begin position="1"/>
        <end position="16"/>
    </location>
</feature>
<dbReference type="AlphaFoldDB" id="A0AA97NMA6"/>
<reference evidence="2" key="1">
    <citation type="journal article" date="2012" name="PLoS Genet.">
        <title>Comparative analysis of the genomes of two field isolates of the rice blast fungus Magnaporthe oryzae.</title>
        <authorList>
            <person name="Xue M."/>
            <person name="Yang J."/>
            <person name="Li Z."/>
            <person name="Hu S."/>
            <person name="Yao N."/>
            <person name="Dean R.A."/>
            <person name="Zhao W."/>
            <person name="Shen M."/>
            <person name="Zhang H."/>
            <person name="Li C."/>
            <person name="Liu L."/>
            <person name="Cao L."/>
            <person name="Xu X."/>
            <person name="Xing Y."/>
            <person name="Hsiang T."/>
            <person name="Zhang Z."/>
            <person name="Xu J.R."/>
            <person name="Peng Y.L."/>
        </authorList>
    </citation>
    <scope>NUCLEOTIDE SEQUENCE</scope>
    <source>
        <strain evidence="2">Y34</strain>
    </source>
</reference>
<protein>
    <submittedName>
        <fullName evidence="2">Uncharacterized protein</fullName>
    </submittedName>
</protein>
<keyword evidence="1" id="KW-0732">Signal</keyword>
<accession>A0AA97NMA6</accession>
<name>A0AA97NMA6_PYRO3</name>
<proteinExistence type="predicted"/>
<organism evidence="2">
    <name type="scientific">Pyricularia oryzae (strain Y34)</name>
    <name type="common">Rice blast fungus</name>
    <name type="synonym">Magnaporthe oryzae</name>
    <dbReference type="NCBI Taxonomy" id="1143189"/>
    <lineage>
        <taxon>Eukaryota</taxon>
        <taxon>Fungi</taxon>
        <taxon>Dikarya</taxon>
        <taxon>Ascomycota</taxon>
        <taxon>Pezizomycotina</taxon>
        <taxon>Sordariomycetes</taxon>
        <taxon>Sordariomycetidae</taxon>
        <taxon>Magnaporthales</taxon>
        <taxon>Pyriculariaceae</taxon>
        <taxon>Pyricularia</taxon>
    </lineage>
</organism>
<dbReference type="Proteomes" id="UP000011086">
    <property type="component" value="Unassembled WGS sequence"/>
</dbReference>
<sequence>MRFFTTLPFMATAVLGLATGLVDRADLPDGGYVFNHYDNGTVTALPLDTPGAEEILIKPIVPKAEPEAEHGIQKRWVTCSPGNTLDPAGVDEGVRQLQSFHATNSKNWAGPGGRYLSSGDRNAVIRFISRGMMVYYCIDTKWWTGNLDIADIDYALRNMDSVCRRYTASHFQWDSPEIVGKADVNLAVCCGGGNC</sequence>
<gene>
    <name evidence="2" type="ORF">OOU_Y34scaffold01062g1</name>
</gene>
<dbReference type="EMBL" id="JH793972">
    <property type="protein sequence ID" value="ELQ32727.1"/>
    <property type="molecule type" value="Genomic_DNA"/>
</dbReference>
<feature type="chain" id="PRO_5041727318" evidence="1">
    <location>
        <begin position="17"/>
        <end position="195"/>
    </location>
</feature>